<comment type="catalytic activity">
    <reaction evidence="1">
        <text>5-(2-hydroxyethyl)-4-methylthiazole + ATP = 4-methyl-5-(2-phosphooxyethyl)-thiazole + ADP + H(+)</text>
        <dbReference type="Rhea" id="RHEA:24212"/>
        <dbReference type="ChEBI" id="CHEBI:15378"/>
        <dbReference type="ChEBI" id="CHEBI:17957"/>
        <dbReference type="ChEBI" id="CHEBI:30616"/>
        <dbReference type="ChEBI" id="CHEBI:58296"/>
        <dbReference type="ChEBI" id="CHEBI:456216"/>
        <dbReference type="EC" id="2.7.1.50"/>
    </reaction>
</comment>
<organism evidence="12">
    <name type="scientific">freshwater metagenome</name>
    <dbReference type="NCBI Taxonomy" id="449393"/>
    <lineage>
        <taxon>unclassified sequences</taxon>
        <taxon>metagenomes</taxon>
        <taxon>ecological metagenomes</taxon>
    </lineage>
</organism>
<dbReference type="InterPro" id="IPR000417">
    <property type="entry name" value="Hyethyz_kinase"/>
</dbReference>
<keyword evidence="10" id="KW-0460">Magnesium</keyword>
<dbReference type="EC" id="2.7.1.50" evidence="4"/>
<evidence type="ECO:0000256" key="10">
    <source>
        <dbReference type="ARBA" id="ARBA00022842"/>
    </source>
</evidence>
<keyword evidence="5" id="KW-0808">Transferase</keyword>
<dbReference type="UniPathway" id="UPA00060">
    <property type="reaction ID" value="UER00139"/>
</dbReference>
<proteinExistence type="inferred from homology"/>
<sequence>MSDPRTTRAWPHPDVVADLAALRAAAPLTHCITNVVVSNVTANVLLATGASPAMVHAPEEAGDLAAVAGGLLVNLGTVTAEQGEAARVAVRAAVGAGVPWVLDPVAVGPLPMRTALAHELLEHRPAVVRANASEVLALAGGTGGRGVDATSGPEAALDAARELVAATGAVVAISGPVDHLVTADGVLHVPGGDVLLTRVTGAGCALGALVAAFLAVAPDPLRAATAAHAVVAVAAERASSASRGPGSFAVGLLDELSRLDTHAH</sequence>
<evidence type="ECO:0000256" key="5">
    <source>
        <dbReference type="ARBA" id="ARBA00022679"/>
    </source>
</evidence>
<keyword evidence="6" id="KW-0479">Metal-binding</keyword>
<dbReference type="InterPro" id="IPR029056">
    <property type="entry name" value="Ribokinase-like"/>
</dbReference>
<evidence type="ECO:0000256" key="7">
    <source>
        <dbReference type="ARBA" id="ARBA00022741"/>
    </source>
</evidence>
<evidence type="ECO:0000256" key="9">
    <source>
        <dbReference type="ARBA" id="ARBA00022840"/>
    </source>
</evidence>
<keyword evidence="7" id="KW-0547">Nucleotide-binding</keyword>
<dbReference type="EMBL" id="CAFBMK010000173">
    <property type="protein sequence ID" value="CAB4932394.1"/>
    <property type="molecule type" value="Genomic_DNA"/>
</dbReference>
<evidence type="ECO:0000256" key="2">
    <source>
        <dbReference type="ARBA" id="ARBA00001946"/>
    </source>
</evidence>
<keyword evidence="9" id="KW-0067">ATP-binding</keyword>
<evidence type="ECO:0000256" key="1">
    <source>
        <dbReference type="ARBA" id="ARBA00001771"/>
    </source>
</evidence>
<dbReference type="Pfam" id="PF02110">
    <property type="entry name" value="HK"/>
    <property type="match status" value="1"/>
</dbReference>
<keyword evidence="11" id="KW-0784">Thiamine biosynthesis</keyword>
<evidence type="ECO:0000256" key="6">
    <source>
        <dbReference type="ARBA" id="ARBA00022723"/>
    </source>
</evidence>
<evidence type="ECO:0000256" key="11">
    <source>
        <dbReference type="ARBA" id="ARBA00022977"/>
    </source>
</evidence>
<evidence type="ECO:0000256" key="4">
    <source>
        <dbReference type="ARBA" id="ARBA00012129"/>
    </source>
</evidence>
<comment type="cofactor">
    <cofactor evidence="2">
        <name>Mg(2+)</name>
        <dbReference type="ChEBI" id="CHEBI:18420"/>
    </cofactor>
</comment>
<evidence type="ECO:0000313" key="12">
    <source>
        <dbReference type="EMBL" id="CAB4932394.1"/>
    </source>
</evidence>
<dbReference type="PRINTS" id="PR01099">
    <property type="entry name" value="HYETHTZKNASE"/>
</dbReference>
<dbReference type="SUPFAM" id="SSF53613">
    <property type="entry name" value="Ribokinase-like"/>
    <property type="match status" value="1"/>
</dbReference>
<dbReference type="GO" id="GO:0009228">
    <property type="term" value="P:thiamine biosynthetic process"/>
    <property type="evidence" value="ECO:0007669"/>
    <property type="project" value="UniProtKB-KW"/>
</dbReference>
<dbReference type="GO" id="GO:0005524">
    <property type="term" value="F:ATP binding"/>
    <property type="evidence" value="ECO:0007669"/>
    <property type="project" value="UniProtKB-KW"/>
</dbReference>
<protein>
    <recommendedName>
        <fullName evidence="4">hydroxyethylthiazole kinase</fullName>
        <ecNumber evidence="4">2.7.1.50</ecNumber>
    </recommendedName>
</protein>
<evidence type="ECO:0000256" key="3">
    <source>
        <dbReference type="ARBA" id="ARBA00004868"/>
    </source>
</evidence>
<comment type="pathway">
    <text evidence="3">Cofactor biosynthesis; thiamine diphosphate biosynthesis; 4-methyl-5-(2-phosphoethyl)-thiazole from 5-(2-hydroxyethyl)-4-methylthiazole: step 1/1.</text>
</comment>
<dbReference type="HAMAP" id="MF_00228">
    <property type="entry name" value="Thz_kinase"/>
    <property type="match status" value="1"/>
</dbReference>
<dbReference type="PIRSF" id="PIRSF000513">
    <property type="entry name" value="Thz_kinase"/>
    <property type="match status" value="1"/>
</dbReference>
<dbReference type="Gene3D" id="3.40.1190.20">
    <property type="match status" value="1"/>
</dbReference>
<dbReference type="CDD" id="cd01170">
    <property type="entry name" value="THZ_kinase"/>
    <property type="match status" value="1"/>
</dbReference>
<evidence type="ECO:0000256" key="8">
    <source>
        <dbReference type="ARBA" id="ARBA00022777"/>
    </source>
</evidence>
<gene>
    <name evidence="12" type="ORF">UFOPK3564_02447</name>
</gene>
<dbReference type="GO" id="GO:0004417">
    <property type="term" value="F:hydroxyethylthiazole kinase activity"/>
    <property type="evidence" value="ECO:0007669"/>
    <property type="project" value="UniProtKB-EC"/>
</dbReference>
<dbReference type="GO" id="GO:0000287">
    <property type="term" value="F:magnesium ion binding"/>
    <property type="evidence" value="ECO:0007669"/>
    <property type="project" value="InterPro"/>
</dbReference>
<keyword evidence="8" id="KW-0418">Kinase</keyword>
<accession>A0A6J7IQ45</accession>
<reference evidence="12" key="1">
    <citation type="submission" date="2020-05" db="EMBL/GenBank/DDBJ databases">
        <authorList>
            <person name="Chiriac C."/>
            <person name="Salcher M."/>
            <person name="Ghai R."/>
            <person name="Kavagutti S V."/>
        </authorList>
    </citation>
    <scope>NUCLEOTIDE SEQUENCE</scope>
</reference>
<dbReference type="NCBIfam" id="NF006830">
    <property type="entry name" value="PRK09355.1"/>
    <property type="match status" value="1"/>
</dbReference>
<dbReference type="GO" id="GO:0009229">
    <property type="term" value="P:thiamine diphosphate biosynthetic process"/>
    <property type="evidence" value="ECO:0007669"/>
    <property type="project" value="UniProtKB-UniPathway"/>
</dbReference>
<dbReference type="AlphaFoldDB" id="A0A6J7IQ45"/>
<name>A0A6J7IQ45_9ZZZZ</name>